<accession>A0A1L9VEA4</accession>
<evidence type="ECO:0000313" key="2">
    <source>
        <dbReference type="EMBL" id="OJJ82281.1"/>
    </source>
</evidence>
<evidence type="ECO:0000256" key="1">
    <source>
        <dbReference type="SAM" id="Phobius"/>
    </source>
</evidence>
<sequence length="111" mass="12430">MKASTTENDPFSTTTAAETTLADKFPQDVILRYIVKPTIGDHPIISTLIYLLTIISYFLKCNGGSSTCSFTIRYAFMFILSLPLVLVLYLYYKRYLLQRASARGPDSVAAM</sequence>
<proteinExistence type="predicted"/>
<dbReference type="GeneID" id="34464656"/>
<keyword evidence="3" id="KW-1185">Reference proteome</keyword>
<feature type="transmembrane region" description="Helical" evidence="1">
    <location>
        <begin position="71"/>
        <end position="92"/>
    </location>
</feature>
<dbReference type="OrthoDB" id="4517427at2759"/>
<evidence type="ECO:0000313" key="3">
    <source>
        <dbReference type="Proteomes" id="UP000184300"/>
    </source>
</evidence>
<dbReference type="EMBL" id="KV878903">
    <property type="protein sequence ID" value="OJJ82281.1"/>
    <property type="molecule type" value="Genomic_DNA"/>
</dbReference>
<keyword evidence="1" id="KW-0472">Membrane</keyword>
<feature type="transmembrane region" description="Helical" evidence="1">
    <location>
        <begin position="42"/>
        <end position="59"/>
    </location>
</feature>
<dbReference type="VEuPathDB" id="FungiDB:ASPGLDRAFT_59780"/>
<dbReference type="AlphaFoldDB" id="A0A1L9VEA4"/>
<keyword evidence="1" id="KW-1133">Transmembrane helix</keyword>
<name>A0A1L9VEA4_ASPGL</name>
<protein>
    <submittedName>
        <fullName evidence="2">Uncharacterized protein</fullName>
    </submittedName>
</protein>
<gene>
    <name evidence="2" type="ORF">ASPGLDRAFT_59780</name>
</gene>
<dbReference type="Proteomes" id="UP000184300">
    <property type="component" value="Unassembled WGS sequence"/>
</dbReference>
<keyword evidence="1" id="KW-0812">Transmembrane</keyword>
<dbReference type="RefSeq" id="XP_022398979.1">
    <property type="nucleotide sequence ID" value="XM_022548396.1"/>
</dbReference>
<organism evidence="2 3">
    <name type="scientific">Aspergillus glaucus CBS 516.65</name>
    <dbReference type="NCBI Taxonomy" id="1160497"/>
    <lineage>
        <taxon>Eukaryota</taxon>
        <taxon>Fungi</taxon>
        <taxon>Dikarya</taxon>
        <taxon>Ascomycota</taxon>
        <taxon>Pezizomycotina</taxon>
        <taxon>Eurotiomycetes</taxon>
        <taxon>Eurotiomycetidae</taxon>
        <taxon>Eurotiales</taxon>
        <taxon>Aspergillaceae</taxon>
        <taxon>Aspergillus</taxon>
        <taxon>Aspergillus subgen. Aspergillus</taxon>
    </lineage>
</organism>
<reference evidence="3" key="1">
    <citation type="journal article" date="2017" name="Genome Biol.">
        <title>Comparative genomics reveals high biological diversity and specific adaptations in the industrially and medically important fungal genus Aspergillus.</title>
        <authorList>
            <person name="de Vries R.P."/>
            <person name="Riley R."/>
            <person name="Wiebenga A."/>
            <person name="Aguilar-Osorio G."/>
            <person name="Amillis S."/>
            <person name="Uchima C.A."/>
            <person name="Anderluh G."/>
            <person name="Asadollahi M."/>
            <person name="Askin M."/>
            <person name="Barry K."/>
            <person name="Battaglia E."/>
            <person name="Bayram O."/>
            <person name="Benocci T."/>
            <person name="Braus-Stromeyer S.A."/>
            <person name="Caldana C."/>
            <person name="Canovas D."/>
            <person name="Cerqueira G.C."/>
            <person name="Chen F."/>
            <person name="Chen W."/>
            <person name="Choi C."/>
            <person name="Clum A."/>
            <person name="Dos Santos R.A."/>
            <person name="Damasio A.R."/>
            <person name="Diallinas G."/>
            <person name="Emri T."/>
            <person name="Fekete E."/>
            <person name="Flipphi M."/>
            <person name="Freyberg S."/>
            <person name="Gallo A."/>
            <person name="Gournas C."/>
            <person name="Habgood R."/>
            <person name="Hainaut M."/>
            <person name="Harispe M.L."/>
            <person name="Henrissat B."/>
            <person name="Hilden K.S."/>
            <person name="Hope R."/>
            <person name="Hossain A."/>
            <person name="Karabika E."/>
            <person name="Karaffa L."/>
            <person name="Karanyi Z."/>
            <person name="Krasevec N."/>
            <person name="Kuo A."/>
            <person name="Kusch H."/>
            <person name="LaButti K."/>
            <person name="Lagendijk E.L."/>
            <person name="Lapidus A."/>
            <person name="Levasseur A."/>
            <person name="Lindquist E."/>
            <person name="Lipzen A."/>
            <person name="Logrieco A.F."/>
            <person name="MacCabe A."/>
            <person name="Maekelae M.R."/>
            <person name="Malavazi I."/>
            <person name="Melin P."/>
            <person name="Meyer V."/>
            <person name="Mielnichuk N."/>
            <person name="Miskei M."/>
            <person name="Molnar A.P."/>
            <person name="Mule G."/>
            <person name="Ngan C.Y."/>
            <person name="Orejas M."/>
            <person name="Orosz E."/>
            <person name="Ouedraogo J.P."/>
            <person name="Overkamp K.M."/>
            <person name="Park H.-S."/>
            <person name="Perrone G."/>
            <person name="Piumi F."/>
            <person name="Punt P.J."/>
            <person name="Ram A.F."/>
            <person name="Ramon A."/>
            <person name="Rauscher S."/>
            <person name="Record E."/>
            <person name="Riano-Pachon D.M."/>
            <person name="Robert V."/>
            <person name="Roehrig J."/>
            <person name="Ruller R."/>
            <person name="Salamov A."/>
            <person name="Salih N.S."/>
            <person name="Samson R.A."/>
            <person name="Sandor E."/>
            <person name="Sanguinetti M."/>
            <person name="Schuetze T."/>
            <person name="Sepcic K."/>
            <person name="Shelest E."/>
            <person name="Sherlock G."/>
            <person name="Sophianopoulou V."/>
            <person name="Squina F.M."/>
            <person name="Sun H."/>
            <person name="Susca A."/>
            <person name="Todd R.B."/>
            <person name="Tsang A."/>
            <person name="Unkles S.E."/>
            <person name="van de Wiele N."/>
            <person name="van Rossen-Uffink D."/>
            <person name="Oliveira J.V."/>
            <person name="Vesth T.C."/>
            <person name="Visser J."/>
            <person name="Yu J.-H."/>
            <person name="Zhou M."/>
            <person name="Andersen M.R."/>
            <person name="Archer D.B."/>
            <person name="Baker S.E."/>
            <person name="Benoit I."/>
            <person name="Brakhage A.A."/>
            <person name="Braus G.H."/>
            <person name="Fischer R."/>
            <person name="Frisvad J.C."/>
            <person name="Goldman G.H."/>
            <person name="Houbraken J."/>
            <person name="Oakley B."/>
            <person name="Pocsi I."/>
            <person name="Scazzocchio C."/>
            <person name="Seiboth B."/>
            <person name="vanKuyk P.A."/>
            <person name="Wortman J."/>
            <person name="Dyer P.S."/>
            <person name="Grigoriev I.V."/>
        </authorList>
    </citation>
    <scope>NUCLEOTIDE SEQUENCE [LARGE SCALE GENOMIC DNA]</scope>
    <source>
        <strain evidence="3">CBS 516.65</strain>
    </source>
</reference>